<dbReference type="EMBL" id="KN822080">
    <property type="protein sequence ID" value="KIM58899.1"/>
    <property type="molecule type" value="Genomic_DNA"/>
</dbReference>
<sequence length="128" mass="14297">MISILISAPFRCQQYRLTGRVVILQFEALRVGELQPGPPVPHGHENWLHCLILNATSQEFQRRGPVRTQSHGNVRRCVTGNERKGARHITSPHKNFTGELFHNHHVVSVCNSTCVSANASKSCSRPPV</sequence>
<keyword evidence="2" id="KW-1185">Reference proteome</keyword>
<protein>
    <submittedName>
        <fullName evidence="1">Uncharacterized protein</fullName>
    </submittedName>
</protein>
<reference evidence="1 2" key="1">
    <citation type="submission" date="2014-04" db="EMBL/GenBank/DDBJ databases">
        <authorList>
            <consortium name="DOE Joint Genome Institute"/>
            <person name="Kuo A."/>
            <person name="Kohler A."/>
            <person name="Nagy L.G."/>
            <person name="Floudas D."/>
            <person name="Copeland A."/>
            <person name="Barry K.W."/>
            <person name="Cichocki N."/>
            <person name="Veneault-Fourrey C."/>
            <person name="LaButti K."/>
            <person name="Lindquist E.A."/>
            <person name="Lipzen A."/>
            <person name="Lundell T."/>
            <person name="Morin E."/>
            <person name="Murat C."/>
            <person name="Sun H."/>
            <person name="Tunlid A."/>
            <person name="Henrissat B."/>
            <person name="Grigoriev I.V."/>
            <person name="Hibbett D.S."/>
            <person name="Martin F."/>
            <person name="Nordberg H.P."/>
            <person name="Cantor M.N."/>
            <person name="Hua S.X."/>
        </authorList>
    </citation>
    <scope>NUCLEOTIDE SEQUENCE [LARGE SCALE GENOMIC DNA]</scope>
    <source>
        <strain evidence="1 2">Foug A</strain>
    </source>
</reference>
<name>A0A0C3DRR9_9AGAM</name>
<dbReference type="Proteomes" id="UP000053989">
    <property type="component" value="Unassembled WGS sequence"/>
</dbReference>
<dbReference type="InParanoid" id="A0A0C3DRR9"/>
<organism evidence="1 2">
    <name type="scientific">Scleroderma citrinum Foug A</name>
    <dbReference type="NCBI Taxonomy" id="1036808"/>
    <lineage>
        <taxon>Eukaryota</taxon>
        <taxon>Fungi</taxon>
        <taxon>Dikarya</taxon>
        <taxon>Basidiomycota</taxon>
        <taxon>Agaricomycotina</taxon>
        <taxon>Agaricomycetes</taxon>
        <taxon>Agaricomycetidae</taxon>
        <taxon>Boletales</taxon>
        <taxon>Sclerodermatineae</taxon>
        <taxon>Sclerodermataceae</taxon>
        <taxon>Scleroderma</taxon>
    </lineage>
</organism>
<reference evidence="2" key="2">
    <citation type="submission" date="2015-01" db="EMBL/GenBank/DDBJ databases">
        <title>Evolutionary Origins and Diversification of the Mycorrhizal Mutualists.</title>
        <authorList>
            <consortium name="DOE Joint Genome Institute"/>
            <consortium name="Mycorrhizal Genomics Consortium"/>
            <person name="Kohler A."/>
            <person name="Kuo A."/>
            <person name="Nagy L.G."/>
            <person name="Floudas D."/>
            <person name="Copeland A."/>
            <person name="Barry K.W."/>
            <person name="Cichocki N."/>
            <person name="Veneault-Fourrey C."/>
            <person name="LaButti K."/>
            <person name="Lindquist E.A."/>
            <person name="Lipzen A."/>
            <person name="Lundell T."/>
            <person name="Morin E."/>
            <person name="Murat C."/>
            <person name="Riley R."/>
            <person name="Ohm R."/>
            <person name="Sun H."/>
            <person name="Tunlid A."/>
            <person name="Henrissat B."/>
            <person name="Grigoriev I.V."/>
            <person name="Hibbett D.S."/>
            <person name="Martin F."/>
        </authorList>
    </citation>
    <scope>NUCLEOTIDE SEQUENCE [LARGE SCALE GENOMIC DNA]</scope>
    <source>
        <strain evidence="2">Foug A</strain>
    </source>
</reference>
<accession>A0A0C3DRR9</accession>
<evidence type="ECO:0000313" key="1">
    <source>
        <dbReference type="EMBL" id="KIM58899.1"/>
    </source>
</evidence>
<dbReference type="AlphaFoldDB" id="A0A0C3DRR9"/>
<gene>
    <name evidence="1" type="ORF">SCLCIDRAFT_1050049</name>
</gene>
<evidence type="ECO:0000313" key="2">
    <source>
        <dbReference type="Proteomes" id="UP000053989"/>
    </source>
</evidence>
<proteinExistence type="predicted"/>
<dbReference type="HOGENOM" id="CLU_1960892_0_0_1"/>